<dbReference type="Pfam" id="PF01075">
    <property type="entry name" value="Glyco_transf_9"/>
    <property type="match status" value="1"/>
</dbReference>
<dbReference type="InterPro" id="IPR051199">
    <property type="entry name" value="LPS_LOS_Heptosyltrfase"/>
</dbReference>
<dbReference type="KEGG" id="ncy:NOCYR_3095"/>
<dbReference type="Proteomes" id="UP000008190">
    <property type="component" value="Chromosome"/>
</dbReference>
<dbReference type="GO" id="GO:0009244">
    <property type="term" value="P:lipopolysaccharide core region biosynthetic process"/>
    <property type="evidence" value="ECO:0007669"/>
    <property type="project" value="TreeGrafter"/>
</dbReference>
<sequence length="354" mass="36498">MSGHVLAARLDSAGDVLVTGPAVRAVAARADRLTFLAGPRGRAAAELLPGVDEVVEFAAGWVDFDRPPVTARVIDDLVATLATRHIDEALIFTSFHQSPLPLALVLRMAGVARICAISTDYPGSLLDVRHAVDDDVPEPVRALSLAAAAGYPSTDSALAVRTDLPDVRALTGDPGYVVVHPGAAVPARRMSAQRNRAMVAALVRAGYRVLVTGGPDETALTATVSGADAVDLGGATDLPMLAAVLRAARVVVAPNTAAAHLAAAVGTPVVSLFAPVVPARRWAPHQVPCIVLGDQSAPCADSRARDCPIPGHPCLEHISDEAVVAAVDTLVVASSARLPAVLPVQERARMNAVP</sequence>
<dbReference type="SUPFAM" id="SSF53756">
    <property type="entry name" value="UDP-Glycosyltransferase/glycogen phosphorylase"/>
    <property type="match status" value="1"/>
</dbReference>
<dbReference type="PANTHER" id="PTHR30160:SF1">
    <property type="entry name" value="LIPOPOLYSACCHARIDE 1,2-N-ACETYLGLUCOSAMINETRANSFERASE-RELATED"/>
    <property type="match status" value="1"/>
</dbReference>
<dbReference type="STRING" id="1127134.NOCYR_3095"/>
<evidence type="ECO:0000256" key="1">
    <source>
        <dbReference type="ARBA" id="ARBA00022676"/>
    </source>
</evidence>
<evidence type="ECO:0000313" key="3">
    <source>
        <dbReference type="EMBL" id="CCF63861.1"/>
    </source>
</evidence>
<dbReference type="AlphaFoldDB" id="H6RCC1"/>
<evidence type="ECO:0000313" key="4">
    <source>
        <dbReference type="Proteomes" id="UP000008190"/>
    </source>
</evidence>
<dbReference type="PANTHER" id="PTHR30160">
    <property type="entry name" value="TETRAACYLDISACCHARIDE 4'-KINASE-RELATED"/>
    <property type="match status" value="1"/>
</dbReference>
<dbReference type="Gene3D" id="3.40.50.2000">
    <property type="entry name" value="Glycogen Phosphorylase B"/>
    <property type="match status" value="2"/>
</dbReference>
<organism evidence="3 4">
    <name type="scientific">Nocardia cyriacigeorgica (strain GUH-2)</name>
    <dbReference type="NCBI Taxonomy" id="1127134"/>
    <lineage>
        <taxon>Bacteria</taxon>
        <taxon>Bacillati</taxon>
        <taxon>Actinomycetota</taxon>
        <taxon>Actinomycetes</taxon>
        <taxon>Mycobacteriales</taxon>
        <taxon>Nocardiaceae</taxon>
        <taxon>Nocardia</taxon>
    </lineage>
</organism>
<dbReference type="InterPro" id="IPR002201">
    <property type="entry name" value="Glyco_trans_9"/>
</dbReference>
<reference evidence="3 4" key="1">
    <citation type="journal article" date="2012" name="J. Bacteriol.">
        <title>Genome sequence of the human- and animal-pathogenic strain Nocardia cyriacigeorgica GUH-2.</title>
        <authorList>
            <person name="Zoropogui A."/>
            <person name="Pujic P."/>
            <person name="Normand P."/>
            <person name="Barbe V."/>
            <person name="Beaman B."/>
            <person name="Beaman L."/>
            <person name="Boiron P."/>
            <person name="Colinon C."/>
            <person name="Deredjian A."/>
            <person name="Graindorge A."/>
            <person name="Mangenot S."/>
            <person name="Nazaret S."/>
            <person name="Neto M."/>
            <person name="Petit S."/>
            <person name="Roche D."/>
            <person name="Vallenet D."/>
            <person name="Rodriguez-Nava V."/>
            <person name="Richard Y."/>
            <person name="Cournoyer B."/>
            <person name="Blaha D."/>
        </authorList>
    </citation>
    <scope>NUCLEOTIDE SEQUENCE [LARGE SCALE GENOMIC DNA]</scope>
    <source>
        <strain evidence="3 4">GUH-2</strain>
    </source>
</reference>
<evidence type="ECO:0000256" key="2">
    <source>
        <dbReference type="ARBA" id="ARBA00022679"/>
    </source>
</evidence>
<keyword evidence="4" id="KW-1185">Reference proteome</keyword>
<dbReference type="HOGENOM" id="CLU_038371_0_3_11"/>
<keyword evidence="2 3" id="KW-0808">Transferase</keyword>
<keyword evidence="1" id="KW-0328">Glycosyltransferase</keyword>
<protein>
    <submittedName>
        <fullName evidence="3">Putative glycosyltransferase</fullName>
    </submittedName>
</protein>
<dbReference type="GO" id="GO:0005829">
    <property type="term" value="C:cytosol"/>
    <property type="evidence" value="ECO:0007669"/>
    <property type="project" value="TreeGrafter"/>
</dbReference>
<dbReference type="EMBL" id="FO082843">
    <property type="protein sequence ID" value="CCF63861.1"/>
    <property type="molecule type" value="Genomic_DNA"/>
</dbReference>
<accession>H6RCC1</accession>
<dbReference type="RefSeq" id="WP_014351317.1">
    <property type="nucleotide sequence ID" value="NC_016887.1"/>
</dbReference>
<proteinExistence type="predicted"/>
<gene>
    <name evidence="3" type="ordered locus">NOCYR_3095</name>
</gene>
<dbReference type="eggNOG" id="COG0859">
    <property type="taxonomic scope" value="Bacteria"/>
</dbReference>
<dbReference type="OrthoDB" id="9783989at2"/>
<dbReference type="CDD" id="cd03789">
    <property type="entry name" value="GT9_LPS_heptosyltransferase"/>
    <property type="match status" value="1"/>
</dbReference>
<name>H6RCC1_NOCCG</name>
<dbReference type="GO" id="GO:0008713">
    <property type="term" value="F:ADP-heptose-lipopolysaccharide heptosyltransferase activity"/>
    <property type="evidence" value="ECO:0007669"/>
    <property type="project" value="TreeGrafter"/>
</dbReference>